<keyword evidence="1" id="KW-1133">Transmembrane helix</keyword>
<comment type="caution">
    <text evidence="2">The sequence shown here is derived from an EMBL/GenBank/DDBJ whole genome shotgun (WGS) entry which is preliminary data.</text>
</comment>
<reference evidence="2 3" key="1">
    <citation type="submission" date="2021-01" db="EMBL/GenBank/DDBJ databases">
        <title>Whole genome shotgun sequence of Catellatospora coxensis NBRC 107359.</title>
        <authorList>
            <person name="Komaki H."/>
            <person name="Tamura T."/>
        </authorList>
    </citation>
    <scope>NUCLEOTIDE SEQUENCE [LARGE SCALE GENOMIC DNA]</scope>
    <source>
        <strain evidence="2 3">NBRC 107359</strain>
    </source>
</reference>
<feature type="transmembrane region" description="Helical" evidence="1">
    <location>
        <begin position="55"/>
        <end position="72"/>
    </location>
</feature>
<protein>
    <recommendedName>
        <fullName evidence="4">DUF3017 family protein</fullName>
    </recommendedName>
</protein>
<evidence type="ECO:0008006" key="4">
    <source>
        <dbReference type="Google" id="ProtNLM"/>
    </source>
</evidence>
<keyword evidence="3" id="KW-1185">Reference proteome</keyword>
<keyword evidence="1" id="KW-0812">Transmembrane</keyword>
<gene>
    <name evidence="2" type="ORF">Cco03nite_29040</name>
</gene>
<dbReference type="AlphaFoldDB" id="A0A8J3KZD0"/>
<evidence type="ECO:0000256" key="1">
    <source>
        <dbReference type="SAM" id="Phobius"/>
    </source>
</evidence>
<sequence length="73" mass="7644">MWVYAGVILLGGTVLGLVDVKLAVLWLIVTGVLVIGRAALVARESEVLRGLTGEWWIAAALVLIFGVAACLLA</sequence>
<accession>A0A8J3KZD0</accession>
<evidence type="ECO:0000313" key="3">
    <source>
        <dbReference type="Proteomes" id="UP000630887"/>
    </source>
</evidence>
<dbReference type="RefSeq" id="WP_203692587.1">
    <property type="nucleotide sequence ID" value="NZ_BAAALC010000015.1"/>
</dbReference>
<evidence type="ECO:0000313" key="2">
    <source>
        <dbReference type="EMBL" id="GIG06204.1"/>
    </source>
</evidence>
<dbReference type="Proteomes" id="UP000630887">
    <property type="component" value="Unassembled WGS sequence"/>
</dbReference>
<feature type="transmembrane region" description="Helical" evidence="1">
    <location>
        <begin position="7"/>
        <end position="35"/>
    </location>
</feature>
<name>A0A8J3KZD0_9ACTN</name>
<proteinExistence type="predicted"/>
<dbReference type="EMBL" id="BONI01000021">
    <property type="protein sequence ID" value="GIG06204.1"/>
    <property type="molecule type" value="Genomic_DNA"/>
</dbReference>
<keyword evidence="1" id="KW-0472">Membrane</keyword>
<organism evidence="2 3">
    <name type="scientific">Catellatospora coxensis</name>
    <dbReference type="NCBI Taxonomy" id="310354"/>
    <lineage>
        <taxon>Bacteria</taxon>
        <taxon>Bacillati</taxon>
        <taxon>Actinomycetota</taxon>
        <taxon>Actinomycetes</taxon>
        <taxon>Micromonosporales</taxon>
        <taxon>Micromonosporaceae</taxon>
        <taxon>Catellatospora</taxon>
    </lineage>
</organism>